<organism evidence="2 4">
    <name type="scientific">Adineta ricciae</name>
    <name type="common">Rotifer</name>
    <dbReference type="NCBI Taxonomy" id="249248"/>
    <lineage>
        <taxon>Eukaryota</taxon>
        <taxon>Metazoa</taxon>
        <taxon>Spiralia</taxon>
        <taxon>Gnathifera</taxon>
        <taxon>Rotifera</taxon>
        <taxon>Eurotatoria</taxon>
        <taxon>Bdelloidea</taxon>
        <taxon>Adinetida</taxon>
        <taxon>Adinetidae</taxon>
        <taxon>Adineta</taxon>
    </lineage>
</organism>
<dbReference type="AlphaFoldDB" id="A0A815HNF1"/>
<protein>
    <submittedName>
        <fullName evidence="2">Uncharacterized protein</fullName>
    </submittedName>
</protein>
<dbReference type="Proteomes" id="UP000663828">
    <property type="component" value="Unassembled WGS sequence"/>
</dbReference>
<comment type="caution">
    <text evidence="2">The sequence shown here is derived from an EMBL/GenBank/DDBJ whole genome shotgun (WGS) entry which is preliminary data.</text>
</comment>
<keyword evidence="3" id="KW-1185">Reference proteome</keyword>
<dbReference type="Proteomes" id="UP000663852">
    <property type="component" value="Unassembled WGS sequence"/>
</dbReference>
<evidence type="ECO:0000313" key="4">
    <source>
        <dbReference type="Proteomes" id="UP000663852"/>
    </source>
</evidence>
<sequence length="103" mass="11263">MQVRVSMSFQLYIIQQCTPNVEKITDNIVTDEITGMDDNGFNKLTSNSSVYNDTFTFKNRTDVCVTTTTTATTVTTVASATTTMTHTSSISATTTTVSEIAHY</sequence>
<dbReference type="EMBL" id="CAJNOJ010000268">
    <property type="protein sequence ID" value="CAF1354938.1"/>
    <property type="molecule type" value="Genomic_DNA"/>
</dbReference>
<evidence type="ECO:0000313" key="3">
    <source>
        <dbReference type="Proteomes" id="UP000663828"/>
    </source>
</evidence>
<name>A0A815HNF1_ADIRI</name>
<reference evidence="2" key="1">
    <citation type="submission" date="2021-02" db="EMBL/GenBank/DDBJ databases">
        <authorList>
            <person name="Nowell W R."/>
        </authorList>
    </citation>
    <scope>NUCLEOTIDE SEQUENCE</scope>
</reference>
<dbReference type="EMBL" id="CAJNOR010000951">
    <property type="protein sequence ID" value="CAF1044050.1"/>
    <property type="molecule type" value="Genomic_DNA"/>
</dbReference>
<gene>
    <name evidence="2" type="ORF">EDS130_LOCUS33490</name>
    <name evidence="1" type="ORF">XAT740_LOCUS15419</name>
</gene>
<evidence type="ECO:0000313" key="2">
    <source>
        <dbReference type="EMBL" id="CAF1354938.1"/>
    </source>
</evidence>
<accession>A0A815HNF1</accession>
<evidence type="ECO:0000313" key="1">
    <source>
        <dbReference type="EMBL" id="CAF1044050.1"/>
    </source>
</evidence>
<proteinExistence type="predicted"/>